<organism evidence="2 3">
    <name type="scientific">Flavobacterium faecale</name>
    <dbReference type="NCBI Taxonomy" id="1355330"/>
    <lineage>
        <taxon>Bacteria</taxon>
        <taxon>Pseudomonadati</taxon>
        <taxon>Bacteroidota</taxon>
        <taxon>Flavobacteriia</taxon>
        <taxon>Flavobacteriales</taxon>
        <taxon>Flavobacteriaceae</taxon>
        <taxon>Flavobacterium</taxon>
    </lineage>
</organism>
<keyword evidence="3" id="KW-1185">Reference proteome</keyword>
<reference evidence="2 3" key="1">
    <citation type="submission" date="2017-04" db="EMBL/GenBank/DDBJ databases">
        <title>Compelte genome sequence of WV33.</title>
        <authorList>
            <person name="Lee P.C."/>
        </authorList>
    </citation>
    <scope>NUCLEOTIDE SEQUENCE [LARGE SCALE GENOMIC DNA]</scope>
    <source>
        <strain evidence="2 3">WV33</strain>
    </source>
</reference>
<dbReference type="SUPFAM" id="SSF53474">
    <property type="entry name" value="alpha/beta-Hydrolases"/>
    <property type="match status" value="1"/>
</dbReference>
<dbReference type="Pfam" id="PF13193">
    <property type="entry name" value="AMP-binding_C"/>
    <property type="match status" value="1"/>
</dbReference>
<protein>
    <recommendedName>
        <fullName evidence="1">Carrier domain-containing protein</fullName>
    </recommendedName>
</protein>
<dbReference type="Gene3D" id="3.30.300.30">
    <property type="match status" value="1"/>
</dbReference>
<dbReference type="GO" id="GO:0031177">
    <property type="term" value="F:phosphopantetheine binding"/>
    <property type="evidence" value="ECO:0007669"/>
    <property type="project" value="TreeGrafter"/>
</dbReference>
<dbReference type="Pfam" id="PF00501">
    <property type="entry name" value="AMP-binding"/>
    <property type="match status" value="1"/>
</dbReference>
<dbReference type="NCBIfam" id="TIGR01733">
    <property type="entry name" value="AA-adenyl-dom"/>
    <property type="match status" value="1"/>
</dbReference>
<evidence type="ECO:0000313" key="3">
    <source>
        <dbReference type="Proteomes" id="UP000244527"/>
    </source>
</evidence>
<dbReference type="SUPFAM" id="SSF52777">
    <property type="entry name" value="CoA-dependent acyltransferases"/>
    <property type="match status" value="2"/>
</dbReference>
<dbReference type="Gene3D" id="1.10.1200.10">
    <property type="entry name" value="ACP-like"/>
    <property type="match status" value="1"/>
</dbReference>
<dbReference type="Pfam" id="PF00975">
    <property type="entry name" value="Thioesterase"/>
    <property type="match status" value="1"/>
</dbReference>
<dbReference type="InterPro" id="IPR001031">
    <property type="entry name" value="Thioesterase"/>
</dbReference>
<dbReference type="InterPro" id="IPR036736">
    <property type="entry name" value="ACP-like_sf"/>
</dbReference>
<dbReference type="GO" id="GO:0005737">
    <property type="term" value="C:cytoplasm"/>
    <property type="evidence" value="ECO:0007669"/>
    <property type="project" value="TreeGrafter"/>
</dbReference>
<dbReference type="Proteomes" id="UP000244527">
    <property type="component" value="Chromosome"/>
</dbReference>
<evidence type="ECO:0000313" key="2">
    <source>
        <dbReference type="EMBL" id="AWG22183.1"/>
    </source>
</evidence>
<dbReference type="InterPro" id="IPR020845">
    <property type="entry name" value="AMP-binding_CS"/>
</dbReference>
<dbReference type="RefSeq" id="WP_108741112.1">
    <property type="nucleotide sequence ID" value="NZ_CP020918.1"/>
</dbReference>
<dbReference type="Gene3D" id="3.30.559.30">
    <property type="entry name" value="Nonribosomal peptide synthetase, condensation domain"/>
    <property type="match status" value="1"/>
</dbReference>
<dbReference type="EMBL" id="CP020918">
    <property type="protein sequence ID" value="AWG22183.1"/>
    <property type="molecule type" value="Genomic_DNA"/>
</dbReference>
<dbReference type="GO" id="GO:0003824">
    <property type="term" value="F:catalytic activity"/>
    <property type="evidence" value="ECO:0007669"/>
    <property type="project" value="InterPro"/>
</dbReference>
<dbReference type="Gene3D" id="3.40.50.1820">
    <property type="entry name" value="alpha/beta hydrolase"/>
    <property type="match status" value="1"/>
</dbReference>
<accession>A0A2S1LEK5</accession>
<feature type="domain" description="Carrier" evidence="1">
    <location>
        <begin position="980"/>
        <end position="1055"/>
    </location>
</feature>
<dbReference type="Pfam" id="PF00550">
    <property type="entry name" value="PP-binding"/>
    <property type="match status" value="1"/>
</dbReference>
<dbReference type="InterPro" id="IPR001242">
    <property type="entry name" value="Condensation_dom"/>
</dbReference>
<dbReference type="InterPro" id="IPR000873">
    <property type="entry name" value="AMP-dep_synth/lig_dom"/>
</dbReference>
<dbReference type="Gene3D" id="3.30.559.10">
    <property type="entry name" value="Chloramphenicol acetyltransferase-like domain"/>
    <property type="match status" value="1"/>
</dbReference>
<dbReference type="GO" id="GO:0043041">
    <property type="term" value="P:amino acid activation for nonribosomal peptide biosynthetic process"/>
    <property type="evidence" value="ECO:0007669"/>
    <property type="project" value="TreeGrafter"/>
</dbReference>
<name>A0A2S1LEK5_9FLAO</name>
<proteinExistence type="predicted"/>
<dbReference type="KEGG" id="ffa:FFWV33_12000"/>
<dbReference type="PANTHER" id="PTHR45527:SF1">
    <property type="entry name" value="FATTY ACID SYNTHASE"/>
    <property type="match status" value="1"/>
</dbReference>
<dbReference type="GO" id="GO:0044550">
    <property type="term" value="P:secondary metabolite biosynthetic process"/>
    <property type="evidence" value="ECO:0007669"/>
    <property type="project" value="TreeGrafter"/>
</dbReference>
<dbReference type="InterPro" id="IPR009081">
    <property type="entry name" value="PP-bd_ACP"/>
</dbReference>
<dbReference type="InterPro" id="IPR029058">
    <property type="entry name" value="AB_hydrolase_fold"/>
</dbReference>
<evidence type="ECO:0000259" key="1">
    <source>
        <dbReference type="PROSITE" id="PS50075"/>
    </source>
</evidence>
<dbReference type="InterPro" id="IPR010071">
    <property type="entry name" value="AA_adenyl_dom"/>
</dbReference>
<sequence length="1332" mass="150075">MSDPLHKQAQPSLTAKNHAVETVIKTTNTQLEIWTDCMIGGSDASKAYNLSYTLTFKGDFIFQAFELALKTLVQRHESLRATFSSDGIYMNIAKELKIVSSEINISSLATADKDKAIKNQIEEEVNTLFDLEKGPLFSVKLIKVNALETVVIITHHHIIGDGLSINIILEDLSILYSASVNNVAPKLKNPERFSNYATTVDDLVENEQLKLTEEYWLNNYKESVPVVDLPIDTQRPDLRTYKSNRFDYPIDIKLINGLNQLRKSADCSLVTAMIIAYEIFIYKITGQNDIVIGFPVSGNARYDMKHLLGNCSNLLPIRTKIDPSQTFTDYLKQRSAAILKSKLHHQISFGYLLNKLAIARDPSRVPLVPVTLTVDLNRDVESDYSFQGLTYQFDINPRAYSAFELYVHACMSKNVPTFQCSYNSSLFNEETIKKMMIGFEDTIRTIITEQNNTIAEIVKEDYAAAYTTLNDTDTPYPNLSLAAVLSNRAELNPTNIALEYQNQSITYAELHTKVNQFAHYLAAQGVQPGDYIAVSYPRSPELVYAIMAIIQCGAAYLPLDHEYPTLRVQYMMEDSEAKYLLTSKKLALALPKSANTILIDDAMSSLSQYPATKLALDVDPENVLYLLYTSGSTGKPKGAKITNKNVVNLLYSLENEPGIKETDRVPFISTISFDIASFELFFPLFKGAVLVLPDHETSSDGRLFYEMLEKERISLIVATPTTYQMLLDSGWSKKLPIKIWCCGEPLPAKLASELIKRSEELWTLYGPTEVTIFSSCKHIKDEETIISVGPPINNMQYYIVDEQLNLLPPNTVGEIAIGGDGVGKGYLGKPELTAAKYLPNKFSDKKDAIMYLSGDIGKLLTSNEVMCLGRIDHQVKVRGHRIEIGEIEHVLTSIKGIKSAIVLAKNDILIAFVVADYEYASEIEEIRQWRDHLASQLPAFMVPHVFNVLDKMPRTLNDKVDRTTLLKYEGKSDSENNYTAPRTEEEKLVATIWQCILKKDKVDIFSNFFEMGGHSIMAVNVMVAIEKQTGKRIPLSALFQHSTVEKLSKLLTIDKEIKNDFLVPLKPNGTKTPLFIVHGSGLNILNFAHVINHFDEDQPVYGFQGIGPNGYDNWFQSVEEMAAKYIEYVVEINPTGPYALSGFSFGGIVAFEMARQLESQGKEVSLIAVLDTYVDAAYYCRTPGQKKLRRIYDRNYRRADYFCQMLTSWKSFKTRINSKTTYIQKKYFGPKTGLPEHEAHAMELFIEADQMVDKIVDRYHLLPQQFEVELFRAADDKGYKLDASHLGWKKAALKGVNIHNISGDHDCIVDPPNDKTLARMLQGLLDKKHAKS</sequence>
<dbReference type="SUPFAM" id="SSF56801">
    <property type="entry name" value="Acetyl-CoA synthetase-like"/>
    <property type="match status" value="1"/>
</dbReference>
<dbReference type="FunFam" id="3.40.50.980:FF:000001">
    <property type="entry name" value="Non-ribosomal peptide synthetase"/>
    <property type="match status" value="1"/>
</dbReference>
<dbReference type="OrthoDB" id="9778690at2"/>
<dbReference type="InterPro" id="IPR023213">
    <property type="entry name" value="CAT-like_dom_sf"/>
</dbReference>
<dbReference type="SUPFAM" id="SSF47336">
    <property type="entry name" value="ACP-like"/>
    <property type="match status" value="1"/>
</dbReference>
<dbReference type="PROSITE" id="PS00455">
    <property type="entry name" value="AMP_BINDING"/>
    <property type="match status" value="1"/>
</dbReference>
<dbReference type="CDD" id="cd05930">
    <property type="entry name" value="A_NRPS"/>
    <property type="match status" value="1"/>
</dbReference>
<dbReference type="InterPro" id="IPR045851">
    <property type="entry name" value="AMP-bd_C_sf"/>
</dbReference>
<dbReference type="InterPro" id="IPR025110">
    <property type="entry name" value="AMP-bd_C"/>
</dbReference>
<dbReference type="PANTHER" id="PTHR45527">
    <property type="entry name" value="NONRIBOSOMAL PEPTIDE SYNTHETASE"/>
    <property type="match status" value="1"/>
</dbReference>
<dbReference type="Gene3D" id="3.40.50.980">
    <property type="match status" value="2"/>
</dbReference>
<dbReference type="Pfam" id="PF00668">
    <property type="entry name" value="Condensation"/>
    <property type="match status" value="1"/>
</dbReference>
<dbReference type="Gene3D" id="2.30.38.10">
    <property type="entry name" value="Luciferase, Domain 3"/>
    <property type="match status" value="1"/>
</dbReference>
<dbReference type="PROSITE" id="PS50075">
    <property type="entry name" value="CARRIER"/>
    <property type="match status" value="1"/>
</dbReference>
<gene>
    <name evidence="2" type="ORF">FFWV33_12000</name>
</gene>